<feature type="transmembrane region" description="Helical" evidence="12">
    <location>
        <begin position="115"/>
        <end position="138"/>
    </location>
</feature>
<name>A0AAU9CAB3_9GAMM</name>
<evidence type="ECO:0000256" key="11">
    <source>
        <dbReference type="ARBA" id="ARBA00023444"/>
    </source>
</evidence>
<keyword evidence="9 12" id="KW-0472">Membrane</keyword>
<comment type="subcellular location">
    <subcellularLocation>
        <location evidence="1">Membrane</location>
        <topology evidence="1">Multi-pass membrane protein</topology>
    </subcellularLocation>
</comment>
<accession>A0AAU9CAB3</accession>
<evidence type="ECO:0000256" key="8">
    <source>
        <dbReference type="ARBA" id="ARBA00023133"/>
    </source>
</evidence>
<dbReference type="EMBL" id="AP024714">
    <property type="protein sequence ID" value="BCX82994.1"/>
    <property type="molecule type" value="Genomic_DNA"/>
</dbReference>
<evidence type="ECO:0000313" key="14">
    <source>
        <dbReference type="Proteomes" id="UP001321825"/>
    </source>
</evidence>
<sequence>MHEDTLRRFRRIGTLTIAAVYFLILVGAIVRASGAGMGCPDWPTCFGQWIPPTDESQLPANYHEIYAQRGYADTRFNPVKTWTEYLNRLTGVTTGLLIILTVWAALPFRRGDPPVFYAALAALLLVVFQGWLGAVVVSSNLHPLMITAHMLMALVIVALLIYALIRAEREALTPFHLRSLQRRHVWLMGALLLMTLIQIGLGAQVREAVDAIAKAHQFTGRRHWPQELPWVFYWHRGFALALLCANLAMAWRLLRLLPQQHLLFRLTLALGLSVFLAVGTGIGMERLGIPPLLQPLHLLIANLIFGIQFTLLMTLHYCCSLPAFPAERAQDLTDQPQAAAATARQPGKGS</sequence>
<feature type="transmembrane region" description="Helical" evidence="12">
    <location>
        <begin position="185"/>
        <end position="205"/>
    </location>
</feature>
<proteinExistence type="predicted"/>
<evidence type="ECO:0000256" key="12">
    <source>
        <dbReference type="SAM" id="Phobius"/>
    </source>
</evidence>
<dbReference type="InterPro" id="IPR050450">
    <property type="entry name" value="COX15/CtaA_HemeA_synthase"/>
</dbReference>
<evidence type="ECO:0000256" key="6">
    <source>
        <dbReference type="ARBA" id="ARBA00023002"/>
    </source>
</evidence>
<keyword evidence="6" id="KW-0560">Oxidoreductase</keyword>
<keyword evidence="3 12" id="KW-0812">Transmembrane</keyword>
<dbReference type="InterPro" id="IPR003780">
    <property type="entry name" value="COX15/CtaA_fam"/>
</dbReference>
<evidence type="ECO:0000256" key="10">
    <source>
        <dbReference type="ARBA" id="ARBA00023157"/>
    </source>
</evidence>
<evidence type="ECO:0000256" key="7">
    <source>
        <dbReference type="ARBA" id="ARBA00023004"/>
    </source>
</evidence>
<dbReference type="Pfam" id="PF02628">
    <property type="entry name" value="COX15-CtaA"/>
    <property type="match status" value="1"/>
</dbReference>
<feature type="transmembrane region" description="Helical" evidence="12">
    <location>
        <begin position="12"/>
        <end position="32"/>
    </location>
</feature>
<keyword evidence="4" id="KW-0479">Metal-binding</keyword>
<keyword evidence="8" id="KW-0350">Heme biosynthesis</keyword>
<dbReference type="GO" id="GO:0016491">
    <property type="term" value="F:oxidoreductase activity"/>
    <property type="evidence" value="ECO:0007669"/>
    <property type="project" value="UniProtKB-KW"/>
</dbReference>
<dbReference type="PANTHER" id="PTHR35457">
    <property type="entry name" value="HEME A SYNTHASE"/>
    <property type="match status" value="1"/>
</dbReference>
<feature type="transmembrane region" description="Helical" evidence="12">
    <location>
        <begin position="85"/>
        <end position="108"/>
    </location>
</feature>
<keyword evidence="7" id="KW-0408">Iron</keyword>
<feature type="transmembrane region" description="Helical" evidence="12">
    <location>
        <begin position="263"/>
        <end position="284"/>
    </location>
</feature>
<evidence type="ECO:0000256" key="1">
    <source>
        <dbReference type="ARBA" id="ARBA00004141"/>
    </source>
</evidence>
<evidence type="ECO:0000256" key="3">
    <source>
        <dbReference type="ARBA" id="ARBA00022692"/>
    </source>
</evidence>
<dbReference type="KEGG" id="mcau:MIT9_P2585"/>
<dbReference type="GO" id="GO:0016020">
    <property type="term" value="C:membrane"/>
    <property type="evidence" value="ECO:0007669"/>
    <property type="project" value="UniProtKB-SubCell"/>
</dbReference>
<keyword evidence="2" id="KW-1003">Cell membrane</keyword>
<dbReference type="GO" id="GO:0046872">
    <property type="term" value="F:metal ion binding"/>
    <property type="evidence" value="ECO:0007669"/>
    <property type="project" value="UniProtKB-KW"/>
</dbReference>
<dbReference type="PANTHER" id="PTHR35457:SF1">
    <property type="entry name" value="HEME A SYNTHASE"/>
    <property type="match status" value="1"/>
</dbReference>
<comment type="pathway">
    <text evidence="11">Porphyrin-containing compound metabolism.</text>
</comment>
<evidence type="ECO:0000313" key="13">
    <source>
        <dbReference type="EMBL" id="BCX82994.1"/>
    </source>
</evidence>
<feature type="transmembrane region" description="Helical" evidence="12">
    <location>
        <begin position="144"/>
        <end position="165"/>
    </location>
</feature>
<organism evidence="13 14">
    <name type="scientific">Methylomarinovum caldicuralii</name>
    <dbReference type="NCBI Taxonomy" id="438856"/>
    <lineage>
        <taxon>Bacteria</taxon>
        <taxon>Pseudomonadati</taxon>
        <taxon>Pseudomonadota</taxon>
        <taxon>Gammaproteobacteria</taxon>
        <taxon>Methylococcales</taxon>
        <taxon>Methylothermaceae</taxon>
        <taxon>Methylomarinovum</taxon>
    </lineage>
</organism>
<dbReference type="AlphaFoldDB" id="A0AAU9CAB3"/>
<feature type="transmembrane region" description="Helical" evidence="12">
    <location>
        <begin position="233"/>
        <end position="251"/>
    </location>
</feature>
<gene>
    <name evidence="13" type="ORF">MIT9_P2585</name>
</gene>
<evidence type="ECO:0000256" key="2">
    <source>
        <dbReference type="ARBA" id="ARBA00022475"/>
    </source>
</evidence>
<keyword evidence="10" id="KW-1015">Disulfide bond</keyword>
<evidence type="ECO:0000256" key="9">
    <source>
        <dbReference type="ARBA" id="ARBA00023136"/>
    </source>
</evidence>
<evidence type="ECO:0000256" key="4">
    <source>
        <dbReference type="ARBA" id="ARBA00022723"/>
    </source>
</evidence>
<dbReference type="RefSeq" id="WP_317705372.1">
    <property type="nucleotide sequence ID" value="NZ_AP024714.1"/>
</dbReference>
<dbReference type="GO" id="GO:0006784">
    <property type="term" value="P:heme A biosynthetic process"/>
    <property type="evidence" value="ECO:0007669"/>
    <property type="project" value="InterPro"/>
</dbReference>
<reference evidence="14" key="1">
    <citation type="journal article" date="2024" name="Int. J. Syst. Evol. Microbiol.">
        <title>Methylomarinovum tepidoasis sp. nov., a moderately thermophilic methanotroph of the family Methylothermaceae isolated from a deep-sea hydrothermal field.</title>
        <authorList>
            <person name="Hirayama H."/>
            <person name="Takaki Y."/>
            <person name="Abe M."/>
            <person name="Miyazaki M."/>
            <person name="Uematsu K."/>
            <person name="Matsui Y."/>
            <person name="Takai K."/>
        </authorList>
    </citation>
    <scope>NUCLEOTIDE SEQUENCE [LARGE SCALE GENOMIC DNA]</scope>
    <source>
        <strain evidence="14">IT-9</strain>
    </source>
</reference>
<keyword evidence="14" id="KW-1185">Reference proteome</keyword>
<feature type="transmembrane region" description="Helical" evidence="12">
    <location>
        <begin position="296"/>
        <end position="318"/>
    </location>
</feature>
<evidence type="ECO:0000256" key="5">
    <source>
        <dbReference type="ARBA" id="ARBA00022989"/>
    </source>
</evidence>
<dbReference type="Proteomes" id="UP001321825">
    <property type="component" value="Chromosome"/>
</dbReference>
<keyword evidence="5 12" id="KW-1133">Transmembrane helix</keyword>
<protein>
    <submittedName>
        <fullName evidence="13">Cytochrome c oxidase assembly protein subunit 15</fullName>
    </submittedName>
</protein>